<keyword evidence="1" id="KW-0472">Membrane</keyword>
<keyword evidence="3" id="KW-1185">Reference proteome</keyword>
<evidence type="ECO:0000256" key="1">
    <source>
        <dbReference type="SAM" id="Phobius"/>
    </source>
</evidence>
<protein>
    <submittedName>
        <fullName evidence="2">Uncharacterized protein</fullName>
    </submittedName>
</protein>
<dbReference type="Proteomes" id="UP000269721">
    <property type="component" value="Unassembled WGS sequence"/>
</dbReference>
<evidence type="ECO:0000313" key="2">
    <source>
        <dbReference type="EMBL" id="RKO93420.1"/>
    </source>
</evidence>
<evidence type="ECO:0000313" key="3">
    <source>
        <dbReference type="Proteomes" id="UP000269721"/>
    </source>
</evidence>
<accession>A0A4P9WQC8</accession>
<sequence>MSKTEIIKTQGNCTGSFTDMTLSSLCVVTAKTILTAEFSLLGARETPPHRSSQHVQQFFLGVAGAGLATAGGWGLCPVNFGPPDLVVAIRTDQAPIKASIGICVSVLIQKEGPHRLLVVASAWMAVVSAAQLVVVRIDVVIAVRVVIVGAVLIAGRSGEQGRGYTCGHSRGGKGVRVAKVARVERGMWNGEGFMRGFIDRMGVWCLVFSVLQRQDLQSFGEYDGDHSLHSCKIELLLPALTSYVQMATLKCHEPIYVVWWSREPRAEWTADSVSCRERKRAGKEEEGENVRGFRERRGEMATETSLRRWRSALRNMLETGTAALIRKFFPLGQLGRACRQ</sequence>
<reference evidence="3" key="1">
    <citation type="journal article" date="2018" name="Nat. Microbiol.">
        <title>Leveraging single-cell genomics to expand the fungal tree of life.</title>
        <authorList>
            <person name="Ahrendt S.R."/>
            <person name="Quandt C.A."/>
            <person name="Ciobanu D."/>
            <person name="Clum A."/>
            <person name="Salamov A."/>
            <person name="Andreopoulos B."/>
            <person name="Cheng J.F."/>
            <person name="Woyke T."/>
            <person name="Pelin A."/>
            <person name="Henrissat B."/>
            <person name="Reynolds N.K."/>
            <person name="Benny G.L."/>
            <person name="Smith M.E."/>
            <person name="James T.Y."/>
            <person name="Grigoriev I.V."/>
        </authorList>
    </citation>
    <scope>NUCLEOTIDE SEQUENCE [LARGE SCALE GENOMIC DNA]</scope>
</reference>
<gene>
    <name evidence="2" type="ORF">BDK51DRAFT_31319</name>
</gene>
<proteinExistence type="predicted"/>
<name>A0A4P9WQC8_9FUNG</name>
<organism evidence="2 3">
    <name type="scientific">Blyttiomyces helicus</name>
    <dbReference type="NCBI Taxonomy" id="388810"/>
    <lineage>
        <taxon>Eukaryota</taxon>
        <taxon>Fungi</taxon>
        <taxon>Fungi incertae sedis</taxon>
        <taxon>Chytridiomycota</taxon>
        <taxon>Chytridiomycota incertae sedis</taxon>
        <taxon>Chytridiomycetes</taxon>
        <taxon>Chytridiomycetes incertae sedis</taxon>
        <taxon>Blyttiomyces</taxon>
    </lineage>
</organism>
<dbReference type="EMBL" id="KZ994249">
    <property type="protein sequence ID" value="RKO93420.1"/>
    <property type="molecule type" value="Genomic_DNA"/>
</dbReference>
<keyword evidence="1" id="KW-0812">Transmembrane</keyword>
<feature type="transmembrane region" description="Helical" evidence="1">
    <location>
        <begin position="139"/>
        <end position="155"/>
    </location>
</feature>
<keyword evidence="1" id="KW-1133">Transmembrane helix</keyword>
<dbReference type="AlphaFoldDB" id="A0A4P9WQC8"/>